<gene>
    <name evidence="1" type="ORF">OHAE_5263</name>
</gene>
<sequence length="43" mass="4690">MAEMLKTEVEKTGKPLKAVTVDLAIANRPSSIICRAISKKSLF</sequence>
<protein>
    <submittedName>
        <fullName evidence="1">Uncharacterized protein</fullName>
    </submittedName>
</protein>
<name>A0A2P9HEY6_9HYPH</name>
<dbReference type="Proteomes" id="UP000246073">
    <property type="component" value="Unassembled WGS sequence"/>
</dbReference>
<reference evidence="2" key="1">
    <citation type="submission" date="2017-12" db="EMBL/GenBank/DDBJ databases">
        <authorList>
            <person name="Diaz M."/>
        </authorList>
    </citation>
    <scope>NUCLEOTIDE SEQUENCE [LARGE SCALE GENOMIC DNA]</scope>
    <source>
        <strain evidence="2">FI11154</strain>
    </source>
</reference>
<dbReference type="AlphaFoldDB" id="A0A2P9HEY6"/>
<evidence type="ECO:0000313" key="2">
    <source>
        <dbReference type="Proteomes" id="UP000246073"/>
    </source>
</evidence>
<dbReference type="EMBL" id="OOFM01000003">
    <property type="protein sequence ID" value="SPL62656.1"/>
    <property type="molecule type" value="Genomic_DNA"/>
</dbReference>
<evidence type="ECO:0000313" key="1">
    <source>
        <dbReference type="EMBL" id="SPL62656.1"/>
    </source>
</evidence>
<proteinExistence type="predicted"/>
<organism evidence="1 2">
    <name type="scientific">Ochrobactrum soli</name>
    <dbReference type="NCBI Taxonomy" id="2448455"/>
    <lineage>
        <taxon>Bacteria</taxon>
        <taxon>Pseudomonadati</taxon>
        <taxon>Pseudomonadota</taxon>
        <taxon>Alphaproteobacteria</taxon>
        <taxon>Hyphomicrobiales</taxon>
        <taxon>Brucellaceae</taxon>
        <taxon>Brucella/Ochrobactrum group</taxon>
        <taxon>Ochrobactrum</taxon>
    </lineage>
</organism>
<accession>A0A2P9HEY6</accession>